<dbReference type="EMBL" id="VKHT01000003">
    <property type="protein sequence ID" value="MBB0242576.1"/>
    <property type="molecule type" value="Genomic_DNA"/>
</dbReference>
<dbReference type="Gene3D" id="3.40.50.150">
    <property type="entry name" value="Vaccinia Virus protein VP39"/>
    <property type="match status" value="1"/>
</dbReference>
<gene>
    <name evidence="2" type="ORF">FNQ90_00255</name>
</gene>
<evidence type="ECO:0000313" key="2">
    <source>
        <dbReference type="EMBL" id="MBB0242576.1"/>
    </source>
</evidence>
<dbReference type="SUPFAM" id="SSF53335">
    <property type="entry name" value="S-adenosyl-L-methionine-dependent methyltransferases"/>
    <property type="match status" value="1"/>
</dbReference>
<protein>
    <submittedName>
        <fullName evidence="2">Methyltransferase</fullName>
    </submittedName>
</protein>
<dbReference type="CDD" id="cd02440">
    <property type="entry name" value="AdoMet_MTases"/>
    <property type="match status" value="1"/>
</dbReference>
<organism evidence="2 3">
    <name type="scientific">Streptomyces alkaliphilus</name>
    <dbReference type="NCBI Taxonomy" id="1472722"/>
    <lineage>
        <taxon>Bacteria</taxon>
        <taxon>Bacillati</taxon>
        <taxon>Actinomycetota</taxon>
        <taxon>Actinomycetes</taxon>
        <taxon>Kitasatosporales</taxon>
        <taxon>Streptomycetaceae</taxon>
        <taxon>Streptomyces</taxon>
    </lineage>
</organism>
<evidence type="ECO:0000259" key="1">
    <source>
        <dbReference type="Pfam" id="PF08242"/>
    </source>
</evidence>
<dbReference type="RefSeq" id="WP_182604384.1">
    <property type="nucleotide sequence ID" value="NZ_VKHT01000003.1"/>
</dbReference>
<dbReference type="Pfam" id="PF08242">
    <property type="entry name" value="Methyltransf_12"/>
    <property type="match status" value="1"/>
</dbReference>
<reference evidence="3" key="1">
    <citation type="submission" date="2019-10" db="EMBL/GenBank/DDBJ databases">
        <title>Streptomyces sp. nov., a novel actinobacterium isolated from alkaline environment.</title>
        <authorList>
            <person name="Golinska P."/>
        </authorList>
    </citation>
    <scope>NUCLEOTIDE SEQUENCE [LARGE SCALE GENOMIC DNA]</scope>
    <source>
        <strain evidence="3">DSM 42118</strain>
    </source>
</reference>
<keyword evidence="2" id="KW-0489">Methyltransferase</keyword>
<dbReference type="GO" id="GO:0032259">
    <property type="term" value="P:methylation"/>
    <property type="evidence" value="ECO:0007669"/>
    <property type="project" value="UniProtKB-KW"/>
</dbReference>
<dbReference type="InterPro" id="IPR029063">
    <property type="entry name" value="SAM-dependent_MTases_sf"/>
</dbReference>
<feature type="domain" description="Methyltransferase type 12" evidence="1">
    <location>
        <begin position="206"/>
        <end position="309"/>
    </location>
</feature>
<keyword evidence="2" id="KW-0808">Transferase</keyword>
<comment type="caution">
    <text evidence="2">The sequence shown here is derived from an EMBL/GenBank/DDBJ whole genome shotgun (WGS) entry which is preliminary data.</text>
</comment>
<name>A0A7W3XZS3_9ACTN</name>
<accession>A0A7W3XZS3</accession>
<evidence type="ECO:0000313" key="3">
    <source>
        <dbReference type="Proteomes" id="UP000538929"/>
    </source>
</evidence>
<dbReference type="AlphaFoldDB" id="A0A7W3XZS3"/>
<dbReference type="InterPro" id="IPR013217">
    <property type="entry name" value="Methyltransf_12"/>
</dbReference>
<dbReference type="GO" id="GO:0008168">
    <property type="term" value="F:methyltransferase activity"/>
    <property type="evidence" value="ECO:0007669"/>
    <property type="project" value="UniProtKB-KW"/>
</dbReference>
<sequence length="397" mass="41137">MNHTTAPTPATLLDGARAAGLSALRSRNPGVDPGRMPGAMDTLGRIGLAAVASLLAASGALRPDGPPRTPGRIMDGLAVAPRHVWLVRLWLDALVADGVLVRSDDGRRLSAAGDLPAGADEDLEEAYAALGFPPVMPAFHRSVLARLPELLRDEVSVRQLLFPDGDALTALAGYQTSAAGDYVNAAAGHAVREVVERLRPRAARIVELGAGAGVCTSAVLGALEGVGADHDYLFTDVSRLFTVAARDRYAPTHPGLRCALLDIDGDFTAQGLEPGSADVVLAGNVLHNATDAAASLRRVRELLAPGGRLVFTESVGESRAILTSMAFLLSPEPGRPRPGSGDRRRETGSSFLDAAGWEAELRAAGLVPLGSLPHASSPIASVGQYLFLADAPSEGSS</sequence>
<proteinExistence type="predicted"/>
<dbReference type="Proteomes" id="UP000538929">
    <property type="component" value="Unassembled WGS sequence"/>
</dbReference>
<keyword evidence="3" id="KW-1185">Reference proteome</keyword>